<name>X2KSY9_9CAUD</name>
<dbReference type="Proteomes" id="UP000019737">
    <property type="component" value="Segment"/>
</dbReference>
<dbReference type="RefSeq" id="YP_009035899.1">
    <property type="nucleotide sequence ID" value="NC_024209.1"/>
</dbReference>
<dbReference type="EMBL" id="KJ194582">
    <property type="protein sequence ID" value="AHN84015.1"/>
    <property type="molecule type" value="Genomic_DNA"/>
</dbReference>
<feature type="region of interest" description="Disordered" evidence="1">
    <location>
        <begin position="50"/>
        <end position="79"/>
    </location>
</feature>
<dbReference type="KEGG" id="vg:19527184"/>
<evidence type="ECO:0000256" key="1">
    <source>
        <dbReference type="SAM" id="MobiDB-lite"/>
    </source>
</evidence>
<reference evidence="2 3" key="1">
    <citation type="submission" date="2014-01" db="EMBL/GenBank/DDBJ databases">
        <authorList>
            <person name="Schneider V.M."/>
            <person name="Bowman C.A."/>
            <person name="Russell D.A."/>
            <person name="Pope W.H."/>
            <person name="Jacobs-Sera D."/>
            <person name="Hendrix R.W."/>
            <person name="Hatfull G.F."/>
        </authorList>
    </citation>
    <scope>NUCLEOTIDE SEQUENCE [LARGE SCALE GENOMIC DNA]</scope>
</reference>
<proteinExistence type="predicted"/>
<evidence type="ECO:0000313" key="2">
    <source>
        <dbReference type="EMBL" id="AHN84015.1"/>
    </source>
</evidence>
<dbReference type="GeneID" id="19527184"/>
<organism evidence="2 3">
    <name type="scientific">Mycobacterium phage Hawkeye</name>
    <dbReference type="NCBI Taxonomy" id="1458711"/>
    <lineage>
        <taxon>Viruses</taxon>
        <taxon>Duplodnaviria</taxon>
        <taxon>Heunggongvirae</taxon>
        <taxon>Uroviricota</taxon>
        <taxon>Caudoviricetes</taxon>
        <taxon>Dclasvirinae</taxon>
        <taxon>Hawkeyevirus</taxon>
        <taxon>Hawkeyevirus hawkeye</taxon>
    </lineage>
</organism>
<evidence type="ECO:0000313" key="3">
    <source>
        <dbReference type="Proteomes" id="UP000019737"/>
    </source>
</evidence>
<protein>
    <submittedName>
        <fullName evidence="2">Uncharacterized protein</fullName>
    </submittedName>
</protein>
<keyword evidence="3" id="KW-1185">Reference proteome</keyword>
<gene>
    <name evidence="2" type="primary">4</name>
    <name evidence="2" type="ORF">PBI_HAWKEYE_4</name>
</gene>
<sequence>MDARPRRTRDGCWTWFGFPSVHQHPFSWKVRYGALIEEFGMAKGSIRRDIAAPTKSAPRPVTQKQVPIPTKLHKPKNAN</sequence>
<accession>X2KSY9</accession>